<dbReference type="GO" id="GO:0030955">
    <property type="term" value="F:potassium ion binding"/>
    <property type="evidence" value="ECO:0007669"/>
    <property type="project" value="InterPro"/>
</dbReference>
<keyword evidence="9" id="KW-0460">Magnesium</keyword>
<evidence type="ECO:0000256" key="7">
    <source>
        <dbReference type="ARBA" id="ARBA00022777"/>
    </source>
</evidence>
<dbReference type="InterPro" id="IPR015793">
    <property type="entry name" value="Pyrv_Knase_brl"/>
</dbReference>
<dbReference type="Proteomes" id="UP000198640">
    <property type="component" value="Unassembled WGS sequence"/>
</dbReference>
<evidence type="ECO:0000256" key="1">
    <source>
        <dbReference type="ARBA" id="ARBA00004997"/>
    </source>
</evidence>
<dbReference type="Gene3D" id="3.20.20.60">
    <property type="entry name" value="Phosphoenolpyruvate-binding domains"/>
    <property type="match status" value="1"/>
</dbReference>
<keyword evidence="10" id="KW-0324">Glycolysis</keyword>
<dbReference type="InterPro" id="IPR001697">
    <property type="entry name" value="Pyr_Knase"/>
</dbReference>
<evidence type="ECO:0000256" key="2">
    <source>
        <dbReference type="ARBA" id="ARBA00008663"/>
    </source>
</evidence>
<accession>A0A1H3D868</accession>
<keyword evidence="11 13" id="KW-0670">Pyruvate</keyword>
<keyword evidence="6" id="KW-0547">Nucleotide-binding</keyword>
<dbReference type="Pfam" id="PF00224">
    <property type="entry name" value="PK"/>
    <property type="match status" value="1"/>
</dbReference>
<comment type="similarity">
    <text evidence="2">Belongs to the pyruvate kinase family.</text>
</comment>
<evidence type="ECO:0000313" key="14">
    <source>
        <dbReference type="Proteomes" id="UP000198640"/>
    </source>
</evidence>
<evidence type="ECO:0000313" key="13">
    <source>
        <dbReference type="EMBL" id="SDX62557.1"/>
    </source>
</evidence>
<dbReference type="STRING" id="44576.SAMN05421881_100480"/>
<reference evidence="13 14" key="1">
    <citation type="submission" date="2016-10" db="EMBL/GenBank/DDBJ databases">
        <authorList>
            <person name="de Groot N.N."/>
        </authorList>
    </citation>
    <scope>NUCLEOTIDE SEQUENCE [LARGE SCALE GENOMIC DNA]</scope>
    <source>
        <strain evidence="13 14">Nm1</strain>
    </source>
</reference>
<keyword evidence="14" id="KW-1185">Reference proteome</keyword>
<evidence type="ECO:0000256" key="8">
    <source>
        <dbReference type="ARBA" id="ARBA00022840"/>
    </source>
</evidence>
<comment type="pathway">
    <text evidence="1">Carbohydrate degradation; glycolysis; pyruvate from D-glyceraldehyde 3-phosphate: step 5/5.</text>
</comment>
<organism evidence="13 14">
    <name type="scientific">Nitrosomonas halophila</name>
    <dbReference type="NCBI Taxonomy" id="44576"/>
    <lineage>
        <taxon>Bacteria</taxon>
        <taxon>Pseudomonadati</taxon>
        <taxon>Pseudomonadota</taxon>
        <taxon>Betaproteobacteria</taxon>
        <taxon>Nitrosomonadales</taxon>
        <taxon>Nitrosomonadaceae</taxon>
        <taxon>Nitrosomonas</taxon>
    </lineage>
</organism>
<keyword evidence="5" id="KW-0479">Metal-binding</keyword>
<dbReference type="EMBL" id="FNOY01000004">
    <property type="protein sequence ID" value="SDX62557.1"/>
    <property type="molecule type" value="Genomic_DNA"/>
</dbReference>
<keyword evidence="8" id="KW-0067">ATP-binding</keyword>
<gene>
    <name evidence="13" type="ORF">SAMN05421881_100480</name>
</gene>
<dbReference type="GO" id="GO:0005524">
    <property type="term" value="F:ATP binding"/>
    <property type="evidence" value="ECO:0007669"/>
    <property type="project" value="UniProtKB-KW"/>
</dbReference>
<dbReference type="SUPFAM" id="SSF51621">
    <property type="entry name" value="Phosphoenolpyruvate/pyruvate domain"/>
    <property type="match status" value="1"/>
</dbReference>
<evidence type="ECO:0000259" key="12">
    <source>
        <dbReference type="Pfam" id="PF00224"/>
    </source>
</evidence>
<dbReference type="GO" id="GO:0016301">
    <property type="term" value="F:kinase activity"/>
    <property type="evidence" value="ECO:0007669"/>
    <property type="project" value="UniProtKB-KW"/>
</dbReference>
<keyword evidence="4" id="KW-0808">Transferase</keyword>
<evidence type="ECO:0000256" key="6">
    <source>
        <dbReference type="ARBA" id="ARBA00022741"/>
    </source>
</evidence>
<dbReference type="EC" id="2.7.1.40" evidence="3"/>
<evidence type="ECO:0000256" key="11">
    <source>
        <dbReference type="ARBA" id="ARBA00023317"/>
    </source>
</evidence>
<evidence type="ECO:0000256" key="10">
    <source>
        <dbReference type="ARBA" id="ARBA00023152"/>
    </source>
</evidence>
<name>A0A1H3D868_9PROT</name>
<feature type="domain" description="Pyruvate kinase barrel" evidence="12">
    <location>
        <begin position="123"/>
        <end position="200"/>
    </location>
</feature>
<evidence type="ECO:0000256" key="9">
    <source>
        <dbReference type="ARBA" id="ARBA00022842"/>
    </source>
</evidence>
<sequence>MLHELKVLRQELLQAEQDSTLLLEKIAACHSSSAVNLIHYLALRRHDMRPLQFKLAAIGLSSLGRAESHVLSTLDAVSMLLCDALGAAASEALPEFETVPLNGAAILVENTSQLLGQPPVNRWVRIMATLSTEAAGNYQLVKEMLRKGVDCVRTNCAHDGPDIWSRMMHSIRLASQEMGRECHILMDLAGPKLRTGLLAPSSNVRFLPNRNVRWWLNSPLLKTEAP</sequence>
<proteinExistence type="inferred from homology"/>
<dbReference type="PANTHER" id="PTHR11817">
    <property type="entry name" value="PYRUVATE KINASE"/>
    <property type="match status" value="1"/>
</dbReference>
<evidence type="ECO:0000256" key="4">
    <source>
        <dbReference type="ARBA" id="ARBA00022679"/>
    </source>
</evidence>
<evidence type="ECO:0000256" key="3">
    <source>
        <dbReference type="ARBA" id="ARBA00012142"/>
    </source>
</evidence>
<protein>
    <recommendedName>
        <fullName evidence="3">pyruvate kinase</fullName>
        <ecNumber evidence="3">2.7.1.40</ecNumber>
    </recommendedName>
</protein>
<dbReference type="GO" id="GO:0004743">
    <property type="term" value="F:pyruvate kinase activity"/>
    <property type="evidence" value="ECO:0007669"/>
    <property type="project" value="UniProtKB-EC"/>
</dbReference>
<dbReference type="GO" id="GO:0000287">
    <property type="term" value="F:magnesium ion binding"/>
    <property type="evidence" value="ECO:0007669"/>
    <property type="project" value="InterPro"/>
</dbReference>
<dbReference type="InterPro" id="IPR040442">
    <property type="entry name" value="Pyrv_kinase-like_dom_sf"/>
</dbReference>
<keyword evidence="7 13" id="KW-0418">Kinase</keyword>
<dbReference type="UniPathway" id="UPA00109">
    <property type="reaction ID" value="UER00188"/>
</dbReference>
<dbReference type="AlphaFoldDB" id="A0A1H3D868"/>
<dbReference type="InterPro" id="IPR015813">
    <property type="entry name" value="Pyrv/PenolPyrv_kinase-like_dom"/>
</dbReference>
<evidence type="ECO:0000256" key="5">
    <source>
        <dbReference type="ARBA" id="ARBA00022723"/>
    </source>
</evidence>